<evidence type="ECO:0000313" key="5">
    <source>
        <dbReference type="EMBL" id="MBB4121942.1"/>
    </source>
</evidence>
<dbReference type="GO" id="GO:0042597">
    <property type="term" value="C:periplasmic space"/>
    <property type="evidence" value="ECO:0007669"/>
    <property type="project" value="UniProtKB-SubCell"/>
</dbReference>
<comment type="caution">
    <text evidence="5">The sequence shown here is derived from an EMBL/GenBank/DDBJ whole genome shotgun (WGS) entry which is preliminary data.</text>
</comment>
<protein>
    <submittedName>
        <fullName evidence="5">ABC-type glycerol-3-phosphate transport system substrate-binding protein</fullName>
    </submittedName>
</protein>
<dbReference type="EMBL" id="JACIDZ010000005">
    <property type="protein sequence ID" value="MBB4121942.1"/>
    <property type="molecule type" value="Genomic_DNA"/>
</dbReference>
<accession>A0A7W6P964</accession>
<keyword evidence="6" id="KW-1185">Reference proteome</keyword>
<dbReference type="Gene3D" id="3.40.190.10">
    <property type="entry name" value="Periplasmic binding protein-like II"/>
    <property type="match status" value="2"/>
</dbReference>
<name>A0A7W6P964_9HYPH</name>
<evidence type="ECO:0000256" key="3">
    <source>
        <dbReference type="ARBA" id="ARBA00022764"/>
    </source>
</evidence>
<evidence type="ECO:0000256" key="2">
    <source>
        <dbReference type="ARBA" id="ARBA00008520"/>
    </source>
</evidence>
<dbReference type="PANTHER" id="PTHR43649:SF12">
    <property type="entry name" value="DIACETYLCHITOBIOSE BINDING PROTEIN DASA"/>
    <property type="match status" value="1"/>
</dbReference>
<feature type="chain" id="PRO_5030701648" evidence="4">
    <location>
        <begin position="25"/>
        <end position="299"/>
    </location>
</feature>
<dbReference type="SUPFAM" id="SSF53850">
    <property type="entry name" value="Periplasmic binding protein-like II"/>
    <property type="match status" value="1"/>
</dbReference>
<keyword evidence="4" id="KW-0732">Signal</keyword>
<proteinExistence type="inferred from homology"/>
<reference evidence="5 6" key="1">
    <citation type="submission" date="2020-08" db="EMBL/GenBank/DDBJ databases">
        <title>Genomic Encyclopedia of Type Strains, Phase IV (KMG-IV): sequencing the most valuable type-strain genomes for metagenomic binning, comparative biology and taxonomic classification.</title>
        <authorList>
            <person name="Goeker M."/>
        </authorList>
    </citation>
    <scope>NUCLEOTIDE SEQUENCE [LARGE SCALE GENOMIC DNA]</scope>
    <source>
        <strain evidence="5 6">DSM 28101</strain>
    </source>
</reference>
<dbReference type="InterPro" id="IPR050490">
    <property type="entry name" value="Bact_solute-bd_prot1"/>
</dbReference>
<dbReference type="PANTHER" id="PTHR43649">
    <property type="entry name" value="ARABINOSE-BINDING PROTEIN-RELATED"/>
    <property type="match status" value="1"/>
</dbReference>
<keyword evidence="3" id="KW-0574">Periplasm</keyword>
<gene>
    <name evidence="5" type="ORF">GGR30_001868</name>
</gene>
<comment type="similarity">
    <text evidence="2">Belongs to the bacterial solute-binding protein 1 family.</text>
</comment>
<organism evidence="5 6">
    <name type="scientific">Martelella radicis</name>
    <dbReference type="NCBI Taxonomy" id="1397476"/>
    <lineage>
        <taxon>Bacteria</taxon>
        <taxon>Pseudomonadati</taxon>
        <taxon>Pseudomonadota</taxon>
        <taxon>Alphaproteobacteria</taxon>
        <taxon>Hyphomicrobiales</taxon>
        <taxon>Aurantimonadaceae</taxon>
        <taxon>Martelella</taxon>
    </lineage>
</organism>
<evidence type="ECO:0000256" key="4">
    <source>
        <dbReference type="SAM" id="SignalP"/>
    </source>
</evidence>
<feature type="signal peptide" evidence="4">
    <location>
        <begin position="1"/>
        <end position="24"/>
    </location>
</feature>
<dbReference type="AlphaFoldDB" id="A0A7W6P964"/>
<dbReference type="Pfam" id="PF01547">
    <property type="entry name" value="SBP_bac_1"/>
    <property type="match status" value="1"/>
</dbReference>
<dbReference type="InterPro" id="IPR006059">
    <property type="entry name" value="SBP"/>
</dbReference>
<evidence type="ECO:0000313" key="6">
    <source>
        <dbReference type="Proteomes" id="UP000530571"/>
    </source>
</evidence>
<dbReference type="Proteomes" id="UP000530571">
    <property type="component" value="Unassembled WGS sequence"/>
</dbReference>
<comment type="subcellular location">
    <subcellularLocation>
        <location evidence="1">Periplasm</location>
    </subcellularLocation>
</comment>
<evidence type="ECO:0000256" key="1">
    <source>
        <dbReference type="ARBA" id="ARBA00004418"/>
    </source>
</evidence>
<sequence length="299" mass="32746">MKLHMLRTTALAALATAAAGQVSAEELSVLVGSNPDTVAIAEALTAAYTEKNPDVTFEIETRPGGSEGDNIVKTRLATGEMADIFEHNSGSLMQALRPSRTMVPLNDLPNMENLLESYTATVSDSEGNIYGVPWNMAVGGGILYHRPTYETLGLEIPKTWDEYMANNARIAEETDKTPIIQTYRDTWTSQIPVLADYYNVQAENPDFAEKFTNNEAKFATTEAATKSFLRLQQGYESGYYNEDFGAASYNDGLEMLATGEGVHYPMLTVGYGAIKQNHPELLDDIGIFAQPAMTRTRTA</sequence>